<dbReference type="GO" id="GO:0043190">
    <property type="term" value="C:ATP-binding cassette (ABC) transporter complex"/>
    <property type="evidence" value="ECO:0007669"/>
    <property type="project" value="InterPro"/>
</dbReference>
<gene>
    <name evidence="2" type="ORF">NCTC12157_03348</name>
</gene>
<evidence type="ECO:0000313" key="2">
    <source>
        <dbReference type="EMBL" id="STQ45611.1"/>
    </source>
</evidence>
<name>A0A377NDK7_9GAMM</name>
<dbReference type="Proteomes" id="UP000254304">
    <property type="component" value="Unassembled WGS sequence"/>
</dbReference>
<proteinExistence type="predicted"/>
<sequence>MQKRVSEKVKKLDYDQNKIVWLDASPANNTWTIAVRKDIASAHNLKTLEDLGKWIDTGGDFKLAASAELSSARTPYRRLKMLTTSS</sequence>
<dbReference type="EMBL" id="UGGO01000001">
    <property type="protein sequence ID" value="STQ45611.1"/>
    <property type="molecule type" value="Genomic_DNA"/>
</dbReference>
<evidence type="ECO:0000259" key="1">
    <source>
        <dbReference type="Pfam" id="PF04069"/>
    </source>
</evidence>
<dbReference type="Gene3D" id="3.40.190.10">
    <property type="entry name" value="Periplasmic binding protein-like II"/>
    <property type="match status" value="1"/>
</dbReference>
<accession>A0A377NDK7</accession>
<dbReference type="AlphaFoldDB" id="A0A377NDK7"/>
<dbReference type="InterPro" id="IPR007210">
    <property type="entry name" value="ABC_Gly_betaine_transp_sub-bd"/>
</dbReference>
<reference evidence="2 3" key="1">
    <citation type="submission" date="2018-06" db="EMBL/GenBank/DDBJ databases">
        <authorList>
            <consortium name="Pathogen Informatics"/>
            <person name="Doyle S."/>
        </authorList>
    </citation>
    <scope>NUCLEOTIDE SEQUENCE [LARGE SCALE GENOMIC DNA]</scope>
    <source>
        <strain evidence="2 3">NCTC12157</strain>
    </source>
</reference>
<dbReference type="SUPFAM" id="SSF53850">
    <property type="entry name" value="Periplasmic binding protein-like II"/>
    <property type="match status" value="1"/>
</dbReference>
<dbReference type="GO" id="GO:0022857">
    <property type="term" value="F:transmembrane transporter activity"/>
    <property type="evidence" value="ECO:0007669"/>
    <property type="project" value="InterPro"/>
</dbReference>
<dbReference type="Pfam" id="PF04069">
    <property type="entry name" value="OpuAC"/>
    <property type="match status" value="1"/>
</dbReference>
<organism evidence="2 3">
    <name type="scientific">Ewingella americana</name>
    <dbReference type="NCBI Taxonomy" id="41202"/>
    <lineage>
        <taxon>Bacteria</taxon>
        <taxon>Pseudomonadati</taxon>
        <taxon>Pseudomonadota</taxon>
        <taxon>Gammaproteobacteria</taxon>
        <taxon>Enterobacterales</taxon>
        <taxon>Yersiniaceae</taxon>
        <taxon>Ewingella</taxon>
    </lineage>
</organism>
<evidence type="ECO:0000313" key="3">
    <source>
        <dbReference type="Proteomes" id="UP000254304"/>
    </source>
</evidence>
<feature type="domain" description="ABC-type glycine betaine transport system substrate-binding" evidence="1">
    <location>
        <begin position="6"/>
        <end position="66"/>
    </location>
</feature>
<protein>
    <submittedName>
        <fullName evidence="2">Substrate binding domain of ABC-type glycine betaine transport system</fullName>
    </submittedName>
</protein>